<accession>A0A2T9YX66</accession>
<evidence type="ECO:0000313" key="4">
    <source>
        <dbReference type="EMBL" id="PVU96942.1"/>
    </source>
</evidence>
<evidence type="ECO:0000256" key="3">
    <source>
        <dbReference type="SAM" id="Phobius"/>
    </source>
</evidence>
<feature type="transmembrane region" description="Helical" evidence="3">
    <location>
        <begin position="258"/>
        <end position="278"/>
    </location>
</feature>
<dbReference type="AlphaFoldDB" id="A0A2T9YX66"/>
<gene>
    <name evidence="4" type="ORF">BB561_000857</name>
</gene>
<protein>
    <recommendedName>
        <fullName evidence="6">PABS domain-containing protein</fullName>
    </recommendedName>
</protein>
<keyword evidence="1" id="KW-0620">Polyamine biosynthesis</keyword>
<dbReference type="Pfam" id="PF01564">
    <property type="entry name" value="Spermine_synth"/>
    <property type="match status" value="1"/>
</dbReference>
<keyword evidence="3" id="KW-0812">Transmembrane</keyword>
<dbReference type="Gene3D" id="3.40.50.150">
    <property type="entry name" value="Vaccinia Virus protein VP39"/>
    <property type="match status" value="1"/>
</dbReference>
<name>A0A2T9YX66_9FUNG</name>
<dbReference type="GO" id="GO:0006596">
    <property type="term" value="P:polyamine biosynthetic process"/>
    <property type="evidence" value="ECO:0007669"/>
    <property type="project" value="UniProtKB-KW"/>
</dbReference>
<keyword evidence="5" id="KW-1185">Reference proteome</keyword>
<evidence type="ECO:0000256" key="2">
    <source>
        <dbReference type="SAM" id="MobiDB-lite"/>
    </source>
</evidence>
<evidence type="ECO:0000256" key="1">
    <source>
        <dbReference type="ARBA" id="ARBA00023115"/>
    </source>
</evidence>
<dbReference type="NCBIfam" id="NF037959">
    <property type="entry name" value="MFS_SpdSyn"/>
    <property type="match status" value="1"/>
</dbReference>
<dbReference type="PANTHER" id="PTHR43317">
    <property type="entry name" value="THERMOSPERMINE SYNTHASE ACAULIS5"/>
    <property type="match status" value="1"/>
</dbReference>
<dbReference type="PANTHER" id="PTHR43317:SF1">
    <property type="entry name" value="THERMOSPERMINE SYNTHASE ACAULIS5"/>
    <property type="match status" value="1"/>
</dbReference>
<dbReference type="SUPFAM" id="SSF53335">
    <property type="entry name" value="S-adenosyl-L-methionine-dependent methyltransferases"/>
    <property type="match status" value="1"/>
</dbReference>
<organism evidence="4 5">
    <name type="scientific">Smittium simulii</name>
    <dbReference type="NCBI Taxonomy" id="133385"/>
    <lineage>
        <taxon>Eukaryota</taxon>
        <taxon>Fungi</taxon>
        <taxon>Fungi incertae sedis</taxon>
        <taxon>Zoopagomycota</taxon>
        <taxon>Kickxellomycotina</taxon>
        <taxon>Harpellomycetes</taxon>
        <taxon>Harpellales</taxon>
        <taxon>Legeriomycetaceae</taxon>
        <taxon>Smittium</taxon>
    </lineage>
</organism>
<dbReference type="EMBL" id="MBFR01000021">
    <property type="protein sequence ID" value="PVU96942.1"/>
    <property type="molecule type" value="Genomic_DNA"/>
</dbReference>
<dbReference type="InterPro" id="IPR029063">
    <property type="entry name" value="SAM-dependent_MTases_sf"/>
</dbReference>
<dbReference type="Proteomes" id="UP000245383">
    <property type="component" value="Unassembled WGS sequence"/>
</dbReference>
<feature type="compositionally biased region" description="Polar residues" evidence="2">
    <location>
        <begin position="7"/>
        <end position="20"/>
    </location>
</feature>
<feature type="transmembrane region" description="Helical" evidence="3">
    <location>
        <begin position="336"/>
        <end position="353"/>
    </location>
</feature>
<proteinExistence type="predicted"/>
<dbReference type="OrthoDB" id="2016285at2759"/>
<feature type="transmembrane region" description="Helical" evidence="3">
    <location>
        <begin position="84"/>
        <end position="102"/>
    </location>
</feature>
<keyword evidence="3" id="KW-0472">Membrane</keyword>
<feature type="compositionally biased region" description="Low complexity" evidence="2">
    <location>
        <begin position="305"/>
        <end position="323"/>
    </location>
</feature>
<feature type="transmembrane region" description="Helical" evidence="3">
    <location>
        <begin position="200"/>
        <end position="219"/>
    </location>
</feature>
<feature type="transmembrane region" description="Helical" evidence="3">
    <location>
        <begin position="152"/>
        <end position="171"/>
    </location>
</feature>
<comment type="caution">
    <text evidence="4">The sequence shown here is derived from an EMBL/GenBank/DDBJ whole genome shotgun (WGS) entry which is preliminary data.</text>
</comment>
<keyword evidence="3" id="KW-1133">Transmembrane helix</keyword>
<sequence>MVIKQRLATQKQKPSSPTKTKLSNILPLPVTIQKLIDVDFDFPAYFAGLIITYNLIISFPTSFQIGQRYLEPVYGSVLSARGQFIGMVASIIFGVIFGNQAYKLYIYGLNSSLLKYKQKYDKQLIKPKTPTNTDLIDIENEPSQYMHAFDTGIINIIAYVFDVSAILIASIPIRLETVFRFSTYLGPIWGPIASHSVSDYPVFVTLGIIAMLVSIRISFFGKTGIMKIVIGYAYFFVVGVASASFHSVLLRTPVCESIFFQAFLFGLSGIILKLLVIYKNGCDKKLLRDFTETASKEQKNIDLDNPSNSINNQENNETNSSRSAAEKKKLIKKNNLKMFLSFLPFVLTLYLIYKSAYENMNCSKGVSYLHNKDPKFNLVFKHESPFGFVEVIDLKSEPEYRVMRVSNSIIGGTWKSTNESIYGTFYYFDGTGISAASFHNQGVFVDVVEINPSVYFGALKYFEFPEDINSKHFQDGRYFVENAKPDTYDYIIHDIFSGGPIMSHMFSQEFMKGIEKILKNDGIFVMNYVGYLNDTLSIGTFKNTLGTVFNNIRCFVDSKKIPNKLQNMVFFASKKAIDFEFPESVINPDPEHITIKSMVLKNMFENEMDFTNMDLPQNSIITDINNPLSGLELPNAIKYWHEMHEYFSQDFWINF</sequence>
<feature type="region of interest" description="Disordered" evidence="2">
    <location>
        <begin position="300"/>
        <end position="325"/>
    </location>
</feature>
<reference evidence="4 5" key="1">
    <citation type="journal article" date="2018" name="MBio">
        <title>Comparative Genomics Reveals the Core Gene Toolbox for the Fungus-Insect Symbiosis.</title>
        <authorList>
            <person name="Wang Y."/>
            <person name="Stata M."/>
            <person name="Wang W."/>
            <person name="Stajich J.E."/>
            <person name="White M.M."/>
            <person name="Moncalvo J.M."/>
        </authorList>
    </citation>
    <scope>NUCLEOTIDE SEQUENCE [LARGE SCALE GENOMIC DNA]</scope>
    <source>
        <strain evidence="4 5">SWE-8-4</strain>
    </source>
</reference>
<feature type="region of interest" description="Disordered" evidence="2">
    <location>
        <begin position="1"/>
        <end position="20"/>
    </location>
</feature>
<evidence type="ECO:0000313" key="5">
    <source>
        <dbReference type="Proteomes" id="UP000245383"/>
    </source>
</evidence>
<feature type="transmembrane region" description="Helical" evidence="3">
    <location>
        <begin position="231"/>
        <end position="252"/>
    </location>
</feature>
<evidence type="ECO:0008006" key="6">
    <source>
        <dbReference type="Google" id="ProtNLM"/>
    </source>
</evidence>
<dbReference type="STRING" id="133385.A0A2T9YX66"/>
<feature type="transmembrane region" description="Helical" evidence="3">
    <location>
        <begin position="44"/>
        <end position="63"/>
    </location>
</feature>